<evidence type="ECO:0000313" key="2">
    <source>
        <dbReference type="EMBL" id="PKI66073.1"/>
    </source>
</evidence>
<sequence>MKEQEEEGSDPSYEARILTGQRAPMRRPTFHSPISGYMSVGRDGNFSRAGGDTGDKRKRSWAKKILLKVSGQAEGLKCKKRSDGGTGAIRGEDGWPHGALRLANIGGHRPFWRPTHLPAAADTPLTALLAKITKIPLPRKNNQFRFVSVVFSRIIWPKNIL</sequence>
<proteinExistence type="predicted"/>
<organism evidence="2 3">
    <name type="scientific">Punica granatum</name>
    <name type="common">Pomegranate</name>
    <dbReference type="NCBI Taxonomy" id="22663"/>
    <lineage>
        <taxon>Eukaryota</taxon>
        <taxon>Viridiplantae</taxon>
        <taxon>Streptophyta</taxon>
        <taxon>Embryophyta</taxon>
        <taxon>Tracheophyta</taxon>
        <taxon>Spermatophyta</taxon>
        <taxon>Magnoliopsida</taxon>
        <taxon>eudicotyledons</taxon>
        <taxon>Gunneridae</taxon>
        <taxon>Pentapetalae</taxon>
        <taxon>rosids</taxon>
        <taxon>malvids</taxon>
        <taxon>Myrtales</taxon>
        <taxon>Lythraceae</taxon>
        <taxon>Punica</taxon>
    </lineage>
</organism>
<feature type="region of interest" description="Disordered" evidence="1">
    <location>
        <begin position="1"/>
        <end position="57"/>
    </location>
</feature>
<comment type="caution">
    <text evidence="2">The sequence shown here is derived from an EMBL/GenBank/DDBJ whole genome shotgun (WGS) entry which is preliminary data.</text>
</comment>
<reference evidence="2 3" key="1">
    <citation type="submission" date="2017-11" db="EMBL/GenBank/DDBJ databases">
        <title>De-novo sequencing of pomegranate (Punica granatum L.) genome.</title>
        <authorList>
            <person name="Akparov Z."/>
            <person name="Amiraslanov A."/>
            <person name="Hajiyeva S."/>
            <person name="Abbasov M."/>
            <person name="Kaur K."/>
            <person name="Hamwieh A."/>
            <person name="Solovyev V."/>
            <person name="Salamov A."/>
            <person name="Braich B."/>
            <person name="Kosarev P."/>
            <person name="Mahmoud A."/>
            <person name="Hajiyev E."/>
            <person name="Babayeva S."/>
            <person name="Izzatullayeva V."/>
            <person name="Mammadov A."/>
            <person name="Mammadov A."/>
            <person name="Sharifova S."/>
            <person name="Ojaghi J."/>
            <person name="Eynullazada K."/>
            <person name="Bayramov B."/>
            <person name="Abdulazimova A."/>
            <person name="Shahmuradov I."/>
        </authorList>
    </citation>
    <scope>NUCLEOTIDE SEQUENCE [LARGE SCALE GENOMIC DNA]</scope>
    <source>
        <strain evidence="3">cv. AG2017</strain>
        <tissue evidence="2">Leaf</tissue>
    </source>
</reference>
<protein>
    <submittedName>
        <fullName evidence="2">Uncharacterized protein</fullName>
    </submittedName>
</protein>
<gene>
    <name evidence="2" type="ORF">CRG98_013568</name>
</gene>
<keyword evidence="3" id="KW-1185">Reference proteome</keyword>
<dbReference type="Proteomes" id="UP000233551">
    <property type="component" value="Unassembled WGS sequence"/>
</dbReference>
<evidence type="ECO:0000256" key="1">
    <source>
        <dbReference type="SAM" id="MobiDB-lite"/>
    </source>
</evidence>
<dbReference type="AlphaFoldDB" id="A0A2I0KD75"/>
<dbReference type="EMBL" id="PGOL01000696">
    <property type="protein sequence ID" value="PKI66073.1"/>
    <property type="molecule type" value="Genomic_DNA"/>
</dbReference>
<name>A0A2I0KD75_PUNGR</name>
<accession>A0A2I0KD75</accession>
<evidence type="ECO:0000313" key="3">
    <source>
        <dbReference type="Proteomes" id="UP000233551"/>
    </source>
</evidence>